<dbReference type="STRING" id="526222.Desal_1937"/>
<comment type="similarity">
    <text evidence="2 10">Belongs to the SecG family.</text>
</comment>
<dbReference type="eggNOG" id="COG1314">
    <property type="taxonomic scope" value="Bacteria"/>
</dbReference>
<feature type="transmembrane region" description="Helical" evidence="10">
    <location>
        <begin position="6"/>
        <end position="22"/>
    </location>
</feature>
<sequence>MQTLVITVHIIACVFLIIFVLLQSGKEDMGVIFGGGSGSVFGSTGAGGVLVKITAFLAAIFLVTSLSYNYLSGNRIADESVMLKGDTIITPEVEKPAVTFEEPAKAPAEATK</sequence>
<evidence type="ECO:0000256" key="1">
    <source>
        <dbReference type="ARBA" id="ARBA00004651"/>
    </source>
</evidence>
<proteinExistence type="inferred from homology"/>
<comment type="subcellular location">
    <subcellularLocation>
        <location evidence="1 10">Cell membrane</location>
        <topology evidence="1 10">Multi-pass membrane protein</topology>
    </subcellularLocation>
</comment>
<dbReference type="GO" id="GO:0009306">
    <property type="term" value="P:protein secretion"/>
    <property type="evidence" value="ECO:0007669"/>
    <property type="project" value="UniProtKB-UniRule"/>
</dbReference>
<evidence type="ECO:0000256" key="7">
    <source>
        <dbReference type="ARBA" id="ARBA00022989"/>
    </source>
</evidence>
<dbReference type="HOGENOM" id="CLU_094156_2_1_7"/>
<dbReference type="GO" id="GO:0015450">
    <property type="term" value="F:protein-transporting ATPase activity"/>
    <property type="evidence" value="ECO:0007669"/>
    <property type="project" value="UniProtKB-UniRule"/>
</dbReference>
<evidence type="ECO:0000256" key="6">
    <source>
        <dbReference type="ARBA" id="ARBA00022927"/>
    </source>
</evidence>
<keyword evidence="7 10" id="KW-1133">Transmembrane helix</keyword>
<keyword evidence="3 10" id="KW-0813">Transport</keyword>
<keyword evidence="12" id="KW-1185">Reference proteome</keyword>
<dbReference type="AlphaFoldDB" id="C6BUI9"/>
<evidence type="ECO:0000256" key="10">
    <source>
        <dbReference type="RuleBase" id="RU365087"/>
    </source>
</evidence>
<dbReference type="PANTHER" id="PTHR34182">
    <property type="entry name" value="PROTEIN-EXPORT MEMBRANE PROTEIN SECG"/>
    <property type="match status" value="1"/>
</dbReference>
<evidence type="ECO:0000313" key="11">
    <source>
        <dbReference type="EMBL" id="ACS79998.1"/>
    </source>
</evidence>
<reference evidence="11 12" key="1">
    <citation type="submission" date="2009-06" db="EMBL/GenBank/DDBJ databases">
        <title>Complete sequence of Desulfovibrio salexigens DSM 2638.</title>
        <authorList>
            <consortium name="US DOE Joint Genome Institute"/>
            <person name="Lucas S."/>
            <person name="Copeland A."/>
            <person name="Lapidus A."/>
            <person name="Glavina del Rio T."/>
            <person name="Tice H."/>
            <person name="Bruce D."/>
            <person name="Goodwin L."/>
            <person name="Pitluck S."/>
            <person name="Munk A.C."/>
            <person name="Brettin T."/>
            <person name="Detter J.C."/>
            <person name="Han C."/>
            <person name="Tapia R."/>
            <person name="Larimer F."/>
            <person name="Land M."/>
            <person name="Hauser L."/>
            <person name="Kyrpides N."/>
            <person name="Anderson I."/>
            <person name="Wall J.D."/>
            <person name="Arkin A.P."/>
            <person name="Dehal P."/>
            <person name="Chivian D."/>
            <person name="Giles B."/>
            <person name="Hazen T.C."/>
        </authorList>
    </citation>
    <scope>NUCLEOTIDE SEQUENCE [LARGE SCALE GENOMIC DNA]</scope>
    <source>
        <strain evidence="12">ATCC 14822 / DSM 2638 / NCIMB 8403 / VKM B-1763</strain>
    </source>
</reference>
<evidence type="ECO:0000256" key="3">
    <source>
        <dbReference type="ARBA" id="ARBA00022448"/>
    </source>
</evidence>
<dbReference type="RefSeq" id="WP_015851814.1">
    <property type="nucleotide sequence ID" value="NC_012881.1"/>
</dbReference>
<dbReference type="Pfam" id="PF03840">
    <property type="entry name" value="SecG"/>
    <property type="match status" value="1"/>
</dbReference>
<dbReference type="OrthoDB" id="5472122at2"/>
<evidence type="ECO:0000256" key="2">
    <source>
        <dbReference type="ARBA" id="ARBA00008445"/>
    </source>
</evidence>
<gene>
    <name evidence="11" type="ordered locus">Desal_1937</name>
</gene>
<name>C6BUI9_MARSD</name>
<accession>C6BUI9</accession>
<dbReference type="EMBL" id="CP001649">
    <property type="protein sequence ID" value="ACS79998.1"/>
    <property type="molecule type" value="Genomic_DNA"/>
</dbReference>
<dbReference type="GO" id="GO:0043952">
    <property type="term" value="P:protein transport by the Sec complex"/>
    <property type="evidence" value="ECO:0007669"/>
    <property type="project" value="TreeGrafter"/>
</dbReference>
<dbReference type="Proteomes" id="UP000002601">
    <property type="component" value="Chromosome"/>
</dbReference>
<dbReference type="PANTHER" id="PTHR34182:SF1">
    <property type="entry name" value="PROTEIN-EXPORT MEMBRANE PROTEIN SECG"/>
    <property type="match status" value="1"/>
</dbReference>
<comment type="function">
    <text evidence="10">Involved in protein export. Participates in an early event of protein translocation.</text>
</comment>
<dbReference type="NCBIfam" id="TIGR00810">
    <property type="entry name" value="secG"/>
    <property type="match status" value="1"/>
</dbReference>
<evidence type="ECO:0000256" key="5">
    <source>
        <dbReference type="ARBA" id="ARBA00022692"/>
    </source>
</evidence>
<keyword evidence="8 10" id="KW-0811">Translocation</keyword>
<keyword evidence="9 10" id="KW-0472">Membrane</keyword>
<feature type="transmembrane region" description="Helical" evidence="10">
    <location>
        <begin position="53"/>
        <end position="71"/>
    </location>
</feature>
<organism evidence="11 12">
    <name type="scientific">Maridesulfovibrio salexigens (strain ATCC 14822 / DSM 2638 / NCIMB 8403 / VKM B-1763)</name>
    <name type="common">Desulfovibrio salexigens</name>
    <dbReference type="NCBI Taxonomy" id="526222"/>
    <lineage>
        <taxon>Bacteria</taxon>
        <taxon>Pseudomonadati</taxon>
        <taxon>Thermodesulfobacteriota</taxon>
        <taxon>Desulfovibrionia</taxon>
        <taxon>Desulfovibrionales</taxon>
        <taxon>Desulfovibrionaceae</taxon>
        <taxon>Maridesulfovibrio</taxon>
    </lineage>
</organism>
<evidence type="ECO:0000256" key="8">
    <source>
        <dbReference type="ARBA" id="ARBA00023010"/>
    </source>
</evidence>
<dbReference type="GO" id="GO:0005886">
    <property type="term" value="C:plasma membrane"/>
    <property type="evidence" value="ECO:0007669"/>
    <property type="project" value="UniProtKB-SubCell"/>
</dbReference>
<dbReference type="PRINTS" id="PR01651">
    <property type="entry name" value="SECGEXPORT"/>
</dbReference>
<evidence type="ECO:0000256" key="9">
    <source>
        <dbReference type="ARBA" id="ARBA00023136"/>
    </source>
</evidence>
<evidence type="ECO:0000313" key="12">
    <source>
        <dbReference type="Proteomes" id="UP000002601"/>
    </source>
</evidence>
<keyword evidence="6 10" id="KW-0653">Protein transport</keyword>
<keyword evidence="5 10" id="KW-0812">Transmembrane</keyword>
<dbReference type="GO" id="GO:0065002">
    <property type="term" value="P:intracellular protein transmembrane transport"/>
    <property type="evidence" value="ECO:0007669"/>
    <property type="project" value="TreeGrafter"/>
</dbReference>
<dbReference type="InterPro" id="IPR004692">
    <property type="entry name" value="SecG"/>
</dbReference>
<dbReference type="KEGG" id="dsa:Desal_1937"/>
<protein>
    <recommendedName>
        <fullName evidence="10">Protein-export membrane protein SecG</fullName>
    </recommendedName>
</protein>
<keyword evidence="4 10" id="KW-1003">Cell membrane</keyword>
<evidence type="ECO:0000256" key="4">
    <source>
        <dbReference type="ARBA" id="ARBA00022475"/>
    </source>
</evidence>